<evidence type="ECO:0000313" key="1">
    <source>
        <dbReference type="EMBL" id="AGH96076.1"/>
    </source>
</evidence>
<organism evidence="1 2">
    <name type="scientific">Pseudobdellovibrio exovorus JSS</name>
    <dbReference type="NCBI Taxonomy" id="1184267"/>
    <lineage>
        <taxon>Bacteria</taxon>
        <taxon>Pseudomonadati</taxon>
        <taxon>Bdellovibrionota</taxon>
        <taxon>Bdellovibrionia</taxon>
        <taxon>Bdellovibrionales</taxon>
        <taxon>Pseudobdellovibrionaceae</taxon>
        <taxon>Pseudobdellovibrio</taxon>
    </lineage>
</organism>
<evidence type="ECO:0000313" key="2">
    <source>
        <dbReference type="Proteomes" id="UP000012040"/>
    </source>
</evidence>
<name>M4VDH2_9BACT</name>
<dbReference type="RefSeq" id="WP_015470566.1">
    <property type="nucleotide sequence ID" value="NC_020813.1"/>
</dbReference>
<keyword evidence="2" id="KW-1185">Reference proteome</keyword>
<proteinExistence type="predicted"/>
<dbReference type="PATRIC" id="fig|1184267.3.peg.1883"/>
<dbReference type="KEGG" id="bex:A11Q_1860"/>
<sequence length="239" mass="26401">MKLSAKGKRPVSKKTLKAVSGTNSAKLKVVLSKTAYSPLITTAVLKAVSKTVSAIDRAFLNERRIAVNLGGLLAKLQGEIISHLTVSGQASSYQAKTAFRQFVQVRFKCGETYTNELIRLAERQDLHRLGLPTTVLIELSRLDAVSLKKFMTKHPTAALKKLPFKEIKKLVRADNPNKRVKISKSDSSDSTVNVKVIAEKIKSNFDKVRVEFDGDSSLDKSLDSVLGEISKWYLDKKVA</sequence>
<reference evidence="1 2" key="1">
    <citation type="journal article" date="2013" name="ISME J.">
        <title>By their genes ye shall know them: genomic signatures of predatory bacteria.</title>
        <authorList>
            <person name="Pasternak Z."/>
            <person name="Pietrokovski S."/>
            <person name="Rotem O."/>
            <person name="Gophna U."/>
            <person name="Lurie-Weinberger M.N."/>
            <person name="Jurkevitch E."/>
        </authorList>
    </citation>
    <scope>NUCLEOTIDE SEQUENCE [LARGE SCALE GENOMIC DNA]</scope>
    <source>
        <strain evidence="1 2">JSS</strain>
    </source>
</reference>
<protein>
    <submittedName>
        <fullName evidence="1">Uncharacterized protein</fullName>
    </submittedName>
</protein>
<dbReference type="Proteomes" id="UP000012040">
    <property type="component" value="Chromosome"/>
</dbReference>
<dbReference type="EMBL" id="CP003537">
    <property type="protein sequence ID" value="AGH96076.1"/>
    <property type="molecule type" value="Genomic_DNA"/>
</dbReference>
<dbReference type="AlphaFoldDB" id="M4VDH2"/>
<gene>
    <name evidence="1" type="ORF">A11Q_1860</name>
</gene>
<accession>M4VDH2</accession>
<dbReference type="HOGENOM" id="CLU_1159323_0_0_7"/>